<keyword evidence="3" id="KW-0963">Cytoplasm</keyword>
<dbReference type="InterPro" id="IPR004045">
    <property type="entry name" value="Glutathione_S-Trfase_N"/>
</dbReference>
<feature type="domain" description="GST N-terminal" evidence="6">
    <location>
        <begin position="1"/>
        <end position="82"/>
    </location>
</feature>
<dbReference type="EMBL" id="JAIZAY010000004">
    <property type="protein sequence ID" value="KAJ8042953.1"/>
    <property type="molecule type" value="Genomic_DNA"/>
</dbReference>
<dbReference type="GO" id="GO:0005737">
    <property type="term" value="C:cytoplasm"/>
    <property type="evidence" value="ECO:0007669"/>
    <property type="project" value="UniProtKB-SubCell"/>
</dbReference>
<evidence type="ECO:0000256" key="3">
    <source>
        <dbReference type="ARBA" id="ARBA00022490"/>
    </source>
</evidence>
<dbReference type="Pfam" id="PF02798">
    <property type="entry name" value="GST_N"/>
    <property type="match status" value="1"/>
</dbReference>
<sequence>MGLKVFFDVLSQPSRAVLIFCQANGLKFTPCPVALRKGENKKPEYTKISPFNRVPAIQDGDFTMVESPAIMEYLASKYKCAPHWYPSDVEKRAKVNEFISWYHLELRYPVSGYSYNKVMVPLVTGKPVEEKVLAAQLEKNLKAFSSIEKYFIKDKNFIAGDALSAADLIGVCEIMQFATFDLDFAKDHPKLRDWIQRVRNETNPYFDEAHKIVYMVGKVKDPSKL</sequence>
<organism evidence="8 9">
    <name type="scientific">Holothuria leucospilota</name>
    <name type="common">Black long sea cucumber</name>
    <name type="synonym">Mertensiothuria leucospilota</name>
    <dbReference type="NCBI Taxonomy" id="206669"/>
    <lineage>
        <taxon>Eukaryota</taxon>
        <taxon>Metazoa</taxon>
        <taxon>Echinodermata</taxon>
        <taxon>Eleutherozoa</taxon>
        <taxon>Echinozoa</taxon>
        <taxon>Holothuroidea</taxon>
        <taxon>Aspidochirotacea</taxon>
        <taxon>Aspidochirotida</taxon>
        <taxon>Holothuriidae</taxon>
        <taxon>Holothuria</taxon>
    </lineage>
</organism>
<name>A0A9Q1CDY2_HOLLE</name>
<dbReference type="SFLD" id="SFLDG00358">
    <property type="entry name" value="Main_(cytGST)"/>
    <property type="match status" value="1"/>
</dbReference>
<keyword evidence="9" id="KW-1185">Reference proteome</keyword>
<comment type="caution">
    <text evidence="8">The sequence shown here is derived from an EMBL/GenBank/DDBJ whole genome shotgun (WGS) entry which is preliminary data.</text>
</comment>
<evidence type="ECO:0000259" key="7">
    <source>
        <dbReference type="PROSITE" id="PS50405"/>
    </source>
</evidence>
<dbReference type="Gene3D" id="1.20.1050.10">
    <property type="match status" value="1"/>
</dbReference>
<evidence type="ECO:0000313" key="8">
    <source>
        <dbReference type="EMBL" id="KAJ8042953.1"/>
    </source>
</evidence>
<dbReference type="InterPro" id="IPR036282">
    <property type="entry name" value="Glutathione-S-Trfase_C_sf"/>
</dbReference>
<dbReference type="CDD" id="cd03183">
    <property type="entry name" value="GST_C_Theta"/>
    <property type="match status" value="1"/>
</dbReference>
<accession>A0A9Q1CDY2</accession>
<reference evidence="8" key="1">
    <citation type="submission" date="2021-10" db="EMBL/GenBank/DDBJ databases">
        <title>Tropical sea cucumber genome reveals ecological adaptation and Cuvierian tubules defense mechanism.</title>
        <authorList>
            <person name="Chen T."/>
        </authorList>
    </citation>
    <scope>NUCLEOTIDE SEQUENCE</scope>
    <source>
        <strain evidence="8">Nanhai2018</strain>
        <tissue evidence="8">Muscle</tissue>
    </source>
</reference>
<dbReference type="SFLD" id="SFLDS00019">
    <property type="entry name" value="Glutathione_Transferase_(cytos"/>
    <property type="match status" value="1"/>
</dbReference>
<evidence type="ECO:0000313" key="9">
    <source>
        <dbReference type="Proteomes" id="UP001152320"/>
    </source>
</evidence>
<dbReference type="InterPro" id="IPR040079">
    <property type="entry name" value="Glutathione_S-Trfase"/>
</dbReference>
<dbReference type="Proteomes" id="UP001152320">
    <property type="component" value="Chromosome 4"/>
</dbReference>
<dbReference type="GO" id="GO:0006749">
    <property type="term" value="P:glutathione metabolic process"/>
    <property type="evidence" value="ECO:0007669"/>
    <property type="project" value="TreeGrafter"/>
</dbReference>
<comment type="similarity">
    <text evidence="2">Belongs to the GST superfamily. Theta family.</text>
</comment>
<dbReference type="InterPro" id="IPR004046">
    <property type="entry name" value="GST_C"/>
</dbReference>
<evidence type="ECO:0000259" key="6">
    <source>
        <dbReference type="PROSITE" id="PS50404"/>
    </source>
</evidence>
<dbReference type="PANTHER" id="PTHR43917">
    <property type="match status" value="1"/>
</dbReference>
<dbReference type="PROSITE" id="PS50405">
    <property type="entry name" value="GST_CTER"/>
    <property type="match status" value="1"/>
</dbReference>
<dbReference type="InterPro" id="IPR051369">
    <property type="entry name" value="GST_Theta"/>
</dbReference>
<protein>
    <submittedName>
        <fullName evidence="8">Glutathione S-transferase theta-3</fullName>
    </submittedName>
</protein>
<gene>
    <name evidence="8" type="ORF">HOLleu_09850</name>
</gene>
<dbReference type="OrthoDB" id="422574at2759"/>
<dbReference type="SUPFAM" id="SSF52833">
    <property type="entry name" value="Thioredoxin-like"/>
    <property type="match status" value="1"/>
</dbReference>
<dbReference type="PANTHER" id="PTHR43917:SF8">
    <property type="entry name" value="GH16740P-RELATED"/>
    <property type="match status" value="1"/>
</dbReference>
<dbReference type="InterPro" id="IPR036249">
    <property type="entry name" value="Thioredoxin-like_sf"/>
</dbReference>
<dbReference type="AlphaFoldDB" id="A0A9Q1CDY2"/>
<comment type="catalytic activity">
    <reaction evidence="5">
        <text>RX + glutathione = an S-substituted glutathione + a halide anion + H(+)</text>
        <dbReference type="Rhea" id="RHEA:16437"/>
        <dbReference type="ChEBI" id="CHEBI:15378"/>
        <dbReference type="ChEBI" id="CHEBI:16042"/>
        <dbReference type="ChEBI" id="CHEBI:17792"/>
        <dbReference type="ChEBI" id="CHEBI:57925"/>
        <dbReference type="ChEBI" id="CHEBI:90779"/>
        <dbReference type="EC" id="2.5.1.18"/>
    </reaction>
</comment>
<dbReference type="SUPFAM" id="SSF47616">
    <property type="entry name" value="GST C-terminal domain-like"/>
    <property type="match status" value="1"/>
</dbReference>
<evidence type="ECO:0000256" key="5">
    <source>
        <dbReference type="ARBA" id="ARBA00047960"/>
    </source>
</evidence>
<feature type="domain" description="GST C-terminal" evidence="7">
    <location>
        <begin position="88"/>
        <end position="219"/>
    </location>
</feature>
<dbReference type="Pfam" id="PF00043">
    <property type="entry name" value="GST_C"/>
    <property type="match status" value="1"/>
</dbReference>
<dbReference type="Gene3D" id="3.40.30.10">
    <property type="entry name" value="Glutaredoxin"/>
    <property type="match status" value="1"/>
</dbReference>
<comment type="subcellular location">
    <subcellularLocation>
        <location evidence="1">Cytoplasm</location>
    </subcellularLocation>
</comment>
<dbReference type="GO" id="GO:0004364">
    <property type="term" value="F:glutathione transferase activity"/>
    <property type="evidence" value="ECO:0007669"/>
    <property type="project" value="UniProtKB-EC"/>
</dbReference>
<dbReference type="InterPro" id="IPR010987">
    <property type="entry name" value="Glutathione-S-Trfase_C-like"/>
</dbReference>
<dbReference type="PROSITE" id="PS50404">
    <property type="entry name" value="GST_NTER"/>
    <property type="match status" value="1"/>
</dbReference>
<proteinExistence type="inferred from homology"/>
<dbReference type="InterPro" id="IPR040077">
    <property type="entry name" value="GST_C_Theta"/>
</dbReference>
<evidence type="ECO:0000256" key="4">
    <source>
        <dbReference type="ARBA" id="ARBA00022679"/>
    </source>
</evidence>
<evidence type="ECO:0000256" key="2">
    <source>
        <dbReference type="ARBA" id="ARBA00009899"/>
    </source>
</evidence>
<dbReference type="FunFam" id="1.20.1050.10:FF:000039">
    <property type="entry name" value="Glutathione S-transferase theta-1"/>
    <property type="match status" value="1"/>
</dbReference>
<keyword evidence="4" id="KW-0808">Transferase</keyword>
<evidence type="ECO:0000256" key="1">
    <source>
        <dbReference type="ARBA" id="ARBA00004496"/>
    </source>
</evidence>